<comment type="caution">
    <text evidence="1">The sequence shown here is derived from an EMBL/GenBank/DDBJ whole genome shotgun (WGS) entry which is preliminary data.</text>
</comment>
<feature type="non-terminal residue" evidence="1">
    <location>
        <position position="1"/>
    </location>
</feature>
<organism evidence="1 2">
    <name type="scientific">Ilyodon furcidens</name>
    <name type="common">goldbreast splitfin</name>
    <dbReference type="NCBI Taxonomy" id="33524"/>
    <lineage>
        <taxon>Eukaryota</taxon>
        <taxon>Metazoa</taxon>
        <taxon>Chordata</taxon>
        <taxon>Craniata</taxon>
        <taxon>Vertebrata</taxon>
        <taxon>Euteleostomi</taxon>
        <taxon>Actinopterygii</taxon>
        <taxon>Neopterygii</taxon>
        <taxon>Teleostei</taxon>
        <taxon>Neoteleostei</taxon>
        <taxon>Acanthomorphata</taxon>
        <taxon>Ovalentaria</taxon>
        <taxon>Atherinomorphae</taxon>
        <taxon>Cyprinodontiformes</taxon>
        <taxon>Goodeidae</taxon>
        <taxon>Ilyodon</taxon>
    </lineage>
</organism>
<keyword evidence="2" id="KW-1185">Reference proteome</keyword>
<name>A0ABV0SS65_9TELE</name>
<reference evidence="1 2" key="1">
    <citation type="submission" date="2021-06" db="EMBL/GenBank/DDBJ databases">
        <authorList>
            <person name="Palmer J.M."/>
        </authorList>
    </citation>
    <scope>NUCLEOTIDE SEQUENCE [LARGE SCALE GENOMIC DNA]</scope>
    <source>
        <strain evidence="2">if_2019</strain>
        <tissue evidence="1">Muscle</tissue>
    </source>
</reference>
<gene>
    <name evidence="1" type="ORF">ILYODFUR_036408</name>
</gene>
<protein>
    <submittedName>
        <fullName evidence="1">Uncharacterized protein</fullName>
    </submittedName>
</protein>
<sequence length="72" mass="8088">EVASTSTRECLPTVAKTLILGFTSLKTDFSLRRSVAPKESPTDSPLSNLDSESLYPWRPNNSYLLEFRPLRS</sequence>
<evidence type="ECO:0000313" key="1">
    <source>
        <dbReference type="EMBL" id="MEQ2223399.1"/>
    </source>
</evidence>
<dbReference type="Proteomes" id="UP001482620">
    <property type="component" value="Unassembled WGS sequence"/>
</dbReference>
<dbReference type="EMBL" id="JAHRIQ010007385">
    <property type="protein sequence ID" value="MEQ2223399.1"/>
    <property type="molecule type" value="Genomic_DNA"/>
</dbReference>
<evidence type="ECO:0000313" key="2">
    <source>
        <dbReference type="Proteomes" id="UP001482620"/>
    </source>
</evidence>
<proteinExistence type="predicted"/>
<accession>A0ABV0SS65</accession>